<dbReference type="AlphaFoldDB" id="A0A6J7MDJ0"/>
<evidence type="ECO:0000313" key="1">
    <source>
        <dbReference type="EMBL" id="CAB4978198.1"/>
    </source>
</evidence>
<name>A0A6J7MDJ0_9ZZZZ</name>
<protein>
    <submittedName>
        <fullName evidence="1">Unannotated protein</fullName>
    </submittedName>
</protein>
<gene>
    <name evidence="1" type="ORF">UFOPK3954_00373</name>
</gene>
<reference evidence="1" key="1">
    <citation type="submission" date="2020-05" db="EMBL/GenBank/DDBJ databases">
        <authorList>
            <person name="Chiriac C."/>
            <person name="Salcher M."/>
            <person name="Ghai R."/>
            <person name="Kavagutti S V."/>
        </authorList>
    </citation>
    <scope>NUCLEOTIDE SEQUENCE</scope>
</reference>
<dbReference type="EMBL" id="CAFBON010000024">
    <property type="protein sequence ID" value="CAB4978198.1"/>
    <property type="molecule type" value="Genomic_DNA"/>
</dbReference>
<accession>A0A6J7MDJ0</accession>
<sequence length="85" mass="9519">MDHPLRIDLHQIARPPDRHTIGINAIAQRIQLRIVEIPVRQEAPVDQLAAPVGASSEIKTDRVRCDWTAQRQTSLAKCPVRADHG</sequence>
<organism evidence="1">
    <name type="scientific">freshwater metagenome</name>
    <dbReference type="NCBI Taxonomy" id="449393"/>
    <lineage>
        <taxon>unclassified sequences</taxon>
        <taxon>metagenomes</taxon>
        <taxon>ecological metagenomes</taxon>
    </lineage>
</organism>
<proteinExistence type="predicted"/>